<name>A0ABV3HA16_9ACTN</name>
<evidence type="ECO:0000313" key="1">
    <source>
        <dbReference type="EMBL" id="MEV4289354.1"/>
    </source>
</evidence>
<protein>
    <submittedName>
        <fullName evidence="1">Polymorphic toxin-type HINT domain-containing protein</fullName>
    </submittedName>
</protein>
<dbReference type="InterPro" id="IPR036844">
    <property type="entry name" value="Hint_dom_sf"/>
</dbReference>
<dbReference type="Pfam" id="PF07591">
    <property type="entry name" value="PT-HINT"/>
    <property type="match status" value="1"/>
</dbReference>
<accession>A0ABV3HA16</accession>
<gene>
    <name evidence="1" type="ORF">AB0K40_27975</name>
</gene>
<proteinExistence type="predicted"/>
<keyword evidence="2" id="KW-1185">Reference proteome</keyword>
<sequence>MGDGAKNLVKASVDTDGDLSTVEGTVEATAEHPFWVQDRRAWLEAGDLERGMWLLTSGQTRVRVAGLTKRTAGEQRVHNLTVTGLNSYHVVVGGVDVLVHNEDERPGEDCAATERAAEEAAEESVDFNKVKERRLEQELRERYDLDPHEFKREELGRGAKVSSFDVCKGSDGYYWLISKDGKGQDQVGVQVEVAHVQRVPAPGRR</sequence>
<organism evidence="1 2">
    <name type="scientific">Nonomuraea bangladeshensis</name>
    <dbReference type="NCBI Taxonomy" id="404385"/>
    <lineage>
        <taxon>Bacteria</taxon>
        <taxon>Bacillati</taxon>
        <taxon>Actinomycetota</taxon>
        <taxon>Actinomycetes</taxon>
        <taxon>Streptosporangiales</taxon>
        <taxon>Streptosporangiaceae</taxon>
        <taxon>Nonomuraea</taxon>
    </lineage>
</organism>
<dbReference type="EMBL" id="JBFARM010000008">
    <property type="protein sequence ID" value="MEV4289354.1"/>
    <property type="molecule type" value="Genomic_DNA"/>
</dbReference>
<dbReference type="RefSeq" id="WP_364455376.1">
    <property type="nucleotide sequence ID" value="NZ_JBFARM010000008.1"/>
</dbReference>
<evidence type="ECO:0000313" key="2">
    <source>
        <dbReference type="Proteomes" id="UP001552427"/>
    </source>
</evidence>
<dbReference type="Gene3D" id="2.170.16.10">
    <property type="entry name" value="Hedgehog/Intein (Hint) domain"/>
    <property type="match status" value="1"/>
</dbReference>
<comment type="caution">
    <text evidence="1">The sequence shown here is derived from an EMBL/GenBank/DDBJ whole genome shotgun (WGS) entry which is preliminary data.</text>
</comment>
<dbReference type="Proteomes" id="UP001552427">
    <property type="component" value="Unassembled WGS sequence"/>
</dbReference>
<dbReference type="SUPFAM" id="SSF51294">
    <property type="entry name" value="Hedgehog/intein (Hint) domain"/>
    <property type="match status" value="1"/>
</dbReference>
<reference evidence="1 2" key="1">
    <citation type="submission" date="2024-06" db="EMBL/GenBank/DDBJ databases">
        <title>The Natural Products Discovery Center: Release of the First 8490 Sequenced Strains for Exploring Actinobacteria Biosynthetic Diversity.</title>
        <authorList>
            <person name="Kalkreuter E."/>
            <person name="Kautsar S.A."/>
            <person name="Yang D."/>
            <person name="Bader C.D."/>
            <person name="Teijaro C.N."/>
            <person name="Fluegel L."/>
            <person name="Davis C.M."/>
            <person name="Simpson J.R."/>
            <person name="Lauterbach L."/>
            <person name="Steele A.D."/>
            <person name="Gui C."/>
            <person name="Meng S."/>
            <person name="Li G."/>
            <person name="Viehrig K."/>
            <person name="Ye F."/>
            <person name="Su P."/>
            <person name="Kiefer A.F."/>
            <person name="Nichols A."/>
            <person name="Cepeda A.J."/>
            <person name="Yan W."/>
            <person name="Fan B."/>
            <person name="Jiang Y."/>
            <person name="Adhikari A."/>
            <person name="Zheng C.-J."/>
            <person name="Schuster L."/>
            <person name="Cowan T.M."/>
            <person name="Smanski M.J."/>
            <person name="Chevrette M.G."/>
            <person name="De Carvalho L.P.S."/>
            <person name="Shen B."/>
        </authorList>
    </citation>
    <scope>NUCLEOTIDE SEQUENCE [LARGE SCALE GENOMIC DNA]</scope>
    <source>
        <strain evidence="1 2">NPDC049574</strain>
    </source>
</reference>